<evidence type="ECO:0000256" key="1">
    <source>
        <dbReference type="ARBA" id="ARBA00001946"/>
    </source>
</evidence>
<keyword evidence="5" id="KW-0119">Carbohydrate metabolism</keyword>
<dbReference type="InterPro" id="IPR036412">
    <property type="entry name" value="HAD-like_sf"/>
</dbReference>
<keyword evidence="4" id="KW-0460">Magnesium</keyword>
<dbReference type="CDD" id="cd07505">
    <property type="entry name" value="HAD_BPGM-like"/>
    <property type="match status" value="1"/>
</dbReference>
<evidence type="ECO:0000313" key="7">
    <source>
        <dbReference type="Proteomes" id="UP000606889"/>
    </source>
</evidence>
<protein>
    <submittedName>
        <fullName evidence="6">HAD family phosphatase</fullName>
    </submittedName>
</protein>
<dbReference type="InterPro" id="IPR023198">
    <property type="entry name" value="PGP-like_dom2"/>
</dbReference>
<name>A0ABR7ECJ1_9FIRM</name>
<dbReference type="NCBIfam" id="TIGR01509">
    <property type="entry name" value="HAD-SF-IA-v3"/>
    <property type="match status" value="1"/>
</dbReference>
<dbReference type="PANTHER" id="PTHR46193:SF18">
    <property type="entry name" value="HEXITOL PHOSPHATASE B"/>
    <property type="match status" value="1"/>
</dbReference>
<dbReference type="SUPFAM" id="SSF56784">
    <property type="entry name" value="HAD-like"/>
    <property type="match status" value="1"/>
</dbReference>
<evidence type="ECO:0000256" key="5">
    <source>
        <dbReference type="ARBA" id="ARBA00023277"/>
    </source>
</evidence>
<evidence type="ECO:0000313" key="6">
    <source>
        <dbReference type="EMBL" id="MBC5646819.1"/>
    </source>
</evidence>
<evidence type="ECO:0000256" key="3">
    <source>
        <dbReference type="ARBA" id="ARBA00022723"/>
    </source>
</evidence>
<sequence length="223" mass="25107">MKAVIFDFNGTMFFDTDKHDASWKRFLENLCKRRITQEELDRYNVHGRTNKVILEHFTGTLLSDAHAHELSEQKEAMYRELCLQDRARFHLANGVSAYLDFLKEKGIPRTIATASGKSNLDFYISEFHLARWFDTNRIIYNDGTVRGKPDPDLYLRAANTLGADVKDCLVIEDSPLGTLAAKRAGIGTIFAISPGNHASAFTATAQKVIADFTDPALYAWLDA</sequence>
<dbReference type="Proteomes" id="UP000606889">
    <property type="component" value="Unassembled WGS sequence"/>
</dbReference>
<dbReference type="InterPro" id="IPR023214">
    <property type="entry name" value="HAD_sf"/>
</dbReference>
<dbReference type="EMBL" id="JACOON010000001">
    <property type="protein sequence ID" value="MBC5646819.1"/>
    <property type="molecule type" value="Genomic_DNA"/>
</dbReference>
<gene>
    <name evidence="6" type="ORF">H8S18_00470</name>
</gene>
<evidence type="ECO:0000256" key="2">
    <source>
        <dbReference type="ARBA" id="ARBA00006171"/>
    </source>
</evidence>
<dbReference type="InterPro" id="IPR051600">
    <property type="entry name" value="Beta-PGM-like"/>
</dbReference>
<dbReference type="PRINTS" id="PR00413">
    <property type="entry name" value="HADHALOGNASE"/>
</dbReference>
<comment type="cofactor">
    <cofactor evidence="1">
        <name>Mg(2+)</name>
        <dbReference type="ChEBI" id="CHEBI:18420"/>
    </cofactor>
</comment>
<evidence type="ECO:0000256" key="4">
    <source>
        <dbReference type="ARBA" id="ARBA00022842"/>
    </source>
</evidence>
<comment type="similarity">
    <text evidence="2">Belongs to the HAD-like hydrolase superfamily. CbbY/CbbZ/Gph/YieH family.</text>
</comment>
<dbReference type="RefSeq" id="WP_186856359.1">
    <property type="nucleotide sequence ID" value="NZ_JACOON010000001.1"/>
</dbReference>
<dbReference type="SFLD" id="SFLDG01129">
    <property type="entry name" value="C1.5:_HAD__Beta-PGM__Phosphata"/>
    <property type="match status" value="1"/>
</dbReference>
<dbReference type="Pfam" id="PF00702">
    <property type="entry name" value="Hydrolase"/>
    <property type="match status" value="1"/>
</dbReference>
<dbReference type="PANTHER" id="PTHR46193">
    <property type="entry name" value="6-PHOSPHOGLUCONATE PHOSPHATASE"/>
    <property type="match status" value="1"/>
</dbReference>
<dbReference type="InterPro" id="IPR006439">
    <property type="entry name" value="HAD-SF_hydro_IA"/>
</dbReference>
<proteinExistence type="inferred from homology"/>
<comment type="caution">
    <text evidence="6">The sequence shown here is derived from an EMBL/GenBank/DDBJ whole genome shotgun (WGS) entry which is preliminary data.</text>
</comment>
<dbReference type="Gene3D" id="3.40.50.1000">
    <property type="entry name" value="HAD superfamily/HAD-like"/>
    <property type="match status" value="1"/>
</dbReference>
<keyword evidence="7" id="KW-1185">Reference proteome</keyword>
<organism evidence="6 7">
    <name type="scientific">Christensenella tenuis</name>
    <dbReference type="NCBI Taxonomy" id="2763033"/>
    <lineage>
        <taxon>Bacteria</taxon>
        <taxon>Bacillati</taxon>
        <taxon>Bacillota</taxon>
        <taxon>Clostridia</taxon>
        <taxon>Christensenellales</taxon>
        <taxon>Christensenellaceae</taxon>
        <taxon>Christensenella</taxon>
    </lineage>
</organism>
<accession>A0ABR7ECJ1</accession>
<keyword evidence="3" id="KW-0479">Metal-binding</keyword>
<dbReference type="SFLD" id="SFLDS00003">
    <property type="entry name" value="Haloacid_Dehalogenase"/>
    <property type="match status" value="1"/>
</dbReference>
<dbReference type="Gene3D" id="1.10.150.240">
    <property type="entry name" value="Putative phosphatase, domain 2"/>
    <property type="match status" value="1"/>
</dbReference>
<reference evidence="6 7" key="1">
    <citation type="submission" date="2020-08" db="EMBL/GenBank/DDBJ databases">
        <title>Genome public.</title>
        <authorList>
            <person name="Liu C."/>
            <person name="Sun Q."/>
        </authorList>
    </citation>
    <scope>NUCLEOTIDE SEQUENCE [LARGE SCALE GENOMIC DNA]</scope>
    <source>
        <strain evidence="6 7">NSJ-35</strain>
    </source>
</reference>